<keyword evidence="3" id="KW-0255">Endonuclease</keyword>
<protein>
    <submittedName>
        <fullName evidence="3">Restriction endonuclease</fullName>
    </submittedName>
</protein>
<dbReference type="InterPro" id="IPR011856">
    <property type="entry name" value="tRNA_endonuc-like_dom_sf"/>
</dbReference>
<dbReference type="GO" id="GO:0003677">
    <property type="term" value="F:DNA binding"/>
    <property type="evidence" value="ECO:0007669"/>
    <property type="project" value="InterPro"/>
</dbReference>
<evidence type="ECO:0000259" key="2">
    <source>
        <dbReference type="Pfam" id="PF14338"/>
    </source>
</evidence>
<evidence type="ECO:0000259" key="1">
    <source>
        <dbReference type="Pfam" id="PF04471"/>
    </source>
</evidence>
<dbReference type="OrthoDB" id="9781481at2"/>
<reference evidence="3" key="1">
    <citation type="submission" date="2016-01" db="EMBL/GenBank/DDBJ databases">
        <authorList>
            <person name="Peeters C."/>
        </authorList>
    </citation>
    <scope>NUCLEOTIDE SEQUENCE</scope>
    <source>
        <strain evidence="3">LMG 29321</strain>
    </source>
</reference>
<proteinExistence type="predicted"/>
<dbReference type="RefSeq" id="WP_062609422.1">
    <property type="nucleotide sequence ID" value="NZ_FCOX02000038.1"/>
</dbReference>
<dbReference type="InterPro" id="IPR052906">
    <property type="entry name" value="Type_IV_Methyl-Rstrct_Enzyme"/>
</dbReference>
<dbReference type="SUPFAM" id="SSF52980">
    <property type="entry name" value="Restriction endonuclease-like"/>
    <property type="match status" value="1"/>
</dbReference>
<keyword evidence="4" id="KW-1185">Reference proteome</keyword>
<name>A0A158DW98_9BURK</name>
<dbReference type="InterPro" id="IPR025745">
    <property type="entry name" value="Mrr-like_N_dom"/>
</dbReference>
<feature type="domain" description="Restriction endonuclease type IV Mrr" evidence="1">
    <location>
        <begin position="157"/>
        <end position="272"/>
    </location>
</feature>
<feature type="domain" description="Restriction system protein Mrr-like N-terminal" evidence="2">
    <location>
        <begin position="32"/>
        <end position="92"/>
    </location>
</feature>
<dbReference type="PANTHER" id="PTHR30015:SF7">
    <property type="entry name" value="TYPE IV METHYL-DIRECTED RESTRICTION ENZYME ECOKMRR"/>
    <property type="match status" value="1"/>
</dbReference>
<dbReference type="Pfam" id="PF04471">
    <property type="entry name" value="Mrr_cat"/>
    <property type="match status" value="1"/>
</dbReference>
<keyword evidence="3" id="KW-0540">Nuclease</keyword>
<evidence type="ECO:0000313" key="3">
    <source>
        <dbReference type="EMBL" id="SAK98892.1"/>
    </source>
</evidence>
<dbReference type="GO" id="GO:0015666">
    <property type="term" value="F:restriction endodeoxyribonuclease activity"/>
    <property type="evidence" value="ECO:0007669"/>
    <property type="project" value="TreeGrafter"/>
</dbReference>
<organism evidence="3 4">
    <name type="scientific">Caballeronia calidae</name>
    <dbReference type="NCBI Taxonomy" id="1777139"/>
    <lineage>
        <taxon>Bacteria</taxon>
        <taxon>Pseudomonadati</taxon>
        <taxon>Pseudomonadota</taxon>
        <taxon>Betaproteobacteria</taxon>
        <taxon>Burkholderiales</taxon>
        <taxon>Burkholderiaceae</taxon>
        <taxon>Caballeronia</taxon>
    </lineage>
</organism>
<dbReference type="Gene3D" id="3.40.1350.10">
    <property type="match status" value="1"/>
</dbReference>
<dbReference type="EMBL" id="FCOX02000038">
    <property type="protein sequence ID" value="SAK98892.1"/>
    <property type="molecule type" value="Genomic_DNA"/>
</dbReference>
<dbReference type="InterPro" id="IPR007560">
    <property type="entry name" value="Restrct_endonuc_IV_Mrr"/>
</dbReference>
<dbReference type="GO" id="GO:0009307">
    <property type="term" value="P:DNA restriction-modification system"/>
    <property type="evidence" value="ECO:0007669"/>
    <property type="project" value="InterPro"/>
</dbReference>
<dbReference type="AlphaFoldDB" id="A0A158DW98"/>
<dbReference type="PANTHER" id="PTHR30015">
    <property type="entry name" value="MRR RESTRICTION SYSTEM PROTEIN"/>
    <property type="match status" value="1"/>
</dbReference>
<dbReference type="Proteomes" id="UP000071859">
    <property type="component" value="Unassembled WGS sequence"/>
</dbReference>
<keyword evidence="3" id="KW-0378">Hydrolase</keyword>
<sequence>MAEITRQRTGAFLKKLFEILRLHPEGIQAGLALEKLRGHFSLSAYESGIYEASGAPRFDKIVRFATVDCVKAGWMLKHKGIWTVTDEGLAATEQFKDPTEFYREACRLYAQWRASQPGETSAPSETNETLLEVEEKTTSVTFEQAEEQAWTEIEQHLRKMPPYDFQDLVADLLRAMGYHIGWVSPPGRDGGVDIIANTDPLGTRPPRIKVQVKRVGQRVDTDGLRSFIAIVNEDDVGLFVSTGGFTRDAEAFARNQERRKITLIDSERLIDLWIQFYGKLDDKARARMPLTPIYFLTPKS</sequence>
<evidence type="ECO:0000313" key="4">
    <source>
        <dbReference type="Proteomes" id="UP000071859"/>
    </source>
</evidence>
<comment type="caution">
    <text evidence="3">The sequence shown here is derived from an EMBL/GenBank/DDBJ whole genome shotgun (WGS) entry which is preliminary data.</text>
</comment>
<dbReference type="InterPro" id="IPR011335">
    <property type="entry name" value="Restrct_endonuc-II-like"/>
</dbReference>
<dbReference type="Pfam" id="PF14338">
    <property type="entry name" value="Mrr_N"/>
    <property type="match status" value="1"/>
</dbReference>
<gene>
    <name evidence="3" type="ORF">AWB78_05719</name>
</gene>
<accession>A0A158DW98</accession>